<evidence type="ECO:0000313" key="2">
    <source>
        <dbReference type="Proteomes" id="UP001248709"/>
    </source>
</evidence>
<protein>
    <submittedName>
        <fullName evidence="1">Uncharacterized protein</fullName>
    </submittedName>
</protein>
<comment type="caution">
    <text evidence="1">The sequence shown here is derived from an EMBL/GenBank/DDBJ whole genome shotgun (WGS) entry which is preliminary data.</text>
</comment>
<accession>A0ABU3H7U5</accession>
<name>A0ABU3H7U5_9BACL</name>
<gene>
    <name evidence="1" type="ORF">J2Z22_002431</name>
</gene>
<dbReference type="EMBL" id="JAUSUY010000009">
    <property type="protein sequence ID" value="MDT3426897.1"/>
    <property type="molecule type" value="Genomic_DNA"/>
</dbReference>
<reference evidence="1 2" key="1">
    <citation type="submission" date="2023-07" db="EMBL/GenBank/DDBJ databases">
        <title>Genomic Encyclopedia of Type Strains, Phase IV (KMG-IV): sequencing the most valuable type-strain genomes for metagenomic binning, comparative biology and taxonomic classification.</title>
        <authorList>
            <person name="Goeker M."/>
        </authorList>
    </citation>
    <scope>NUCLEOTIDE SEQUENCE [LARGE SCALE GENOMIC DNA]</scope>
    <source>
        <strain evidence="1 2">T98</strain>
    </source>
</reference>
<dbReference type="RefSeq" id="WP_156940266.1">
    <property type="nucleotide sequence ID" value="NZ_JAUSUY010000009.1"/>
</dbReference>
<organism evidence="1 2">
    <name type="scientific">Paenibacillus forsythiae</name>
    <dbReference type="NCBI Taxonomy" id="365616"/>
    <lineage>
        <taxon>Bacteria</taxon>
        <taxon>Bacillati</taxon>
        <taxon>Bacillota</taxon>
        <taxon>Bacilli</taxon>
        <taxon>Bacillales</taxon>
        <taxon>Paenibacillaceae</taxon>
        <taxon>Paenibacillus</taxon>
    </lineage>
</organism>
<proteinExistence type="predicted"/>
<keyword evidence="2" id="KW-1185">Reference proteome</keyword>
<evidence type="ECO:0000313" key="1">
    <source>
        <dbReference type="EMBL" id="MDT3426897.1"/>
    </source>
</evidence>
<sequence length="50" mass="5580">MCGIAYAKGRFFRFKMGQAHAFEASFAEEYSMRVCLQNLAYASEASFAGD</sequence>
<dbReference type="Proteomes" id="UP001248709">
    <property type="component" value="Unassembled WGS sequence"/>
</dbReference>